<keyword evidence="4 6" id="KW-0697">Rotamase</keyword>
<dbReference type="PROSITE" id="PS50059">
    <property type="entry name" value="FKBP_PPIASE"/>
    <property type="match status" value="1"/>
</dbReference>
<evidence type="ECO:0000256" key="5">
    <source>
        <dbReference type="ARBA" id="ARBA00023235"/>
    </source>
</evidence>
<sequence>MRRSLAVAAAIVPLTILLAACGNAASSSSGSDSSASSTASSSTSAPAANAALLSSVKLTPTSAGKAPKVEFTKPLAVPQPAIKVVTQGTGAEIKDGQLIAIHTAFFAVADGKVLADNFSKAASSIVIDSSFKTNNPLIYGAVVGAKVGSEIAYATPASTQSGQTQAAQLLIFRIESAKAAPTKASSDEVAKLDSEGKLPTVSFNAKAVPSVKIPSGAAPDNLIVKVLKEGTGDALQATDSIKANYTGWSWSTSKQFDSSYDKGQPVTFALNQVIPGWTQGLTGQKIGSTVLLVIPSTMAYGDDTTSGQPAGPLVFVVDIVGKG</sequence>
<evidence type="ECO:0000259" key="8">
    <source>
        <dbReference type="PROSITE" id="PS50059"/>
    </source>
</evidence>
<keyword evidence="5 6" id="KW-0413">Isomerase</keyword>
<dbReference type="GO" id="GO:0003755">
    <property type="term" value="F:peptidyl-prolyl cis-trans isomerase activity"/>
    <property type="evidence" value="ECO:0007669"/>
    <property type="project" value="UniProtKB-KW"/>
</dbReference>
<keyword evidence="10" id="KW-1185">Reference proteome</keyword>
<feature type="chain" id="PRO_5038349276" description="peptidylprolyl isomerase" evidence="7">
    <location>
        <begin position="20"/>
        <end position="323"/>
    </location>
</feature>
<dbReference type="PROSITE" id="PS51257">
    <property type="entry name" value="PROKAR_LIPOPROTEIN"/>
    <property type="match status" value="1"/>
</dbReference>
<dbReference type="EC" id="5.2.1.8" evidence="3 6"/>
<dbReference type="Proteomes" id="UP000521748">
    <property type="component" value="Unassembled WGS sequence"/>
</dbReference>
<comment type="similarity">
    <text evidence="2">Belongs to the FKBP-type PPIase family.</text>
</comment>
<dbReference type="InterPro" id="IPR001179">
    <property type="entry name" value="PPIase_FKBP_dom"/>
</dbReference>
<dbReference type="EMBL" id="JACBYQ010000001">
    <property type="protein sequence ID" value="NYE94265.1"/>
    <property type="molecule type" value="Genomic_DNA"/>
</dbReference>
<feature type="signal peptide" evidence="7">
    <location>
        <begin position="1"/>
        <end position="19"/>
    </location>
</feature>
<organism evidence="9 10">
    <name type="scientific">Psychromicrobium silvestre</name>
    <dbReference type="NCBI Taxonomy" id="1645614"/>
    <lineage>
        <taxon>Bacteria</taxon>
        <taxon>Bacillati</taxon>
        <taxon>Actinomycetota</taxon>
        <taxon>Actinomycetes</taxon>
        <taxon>Micrococcales</taxon>
        <taxon>Micrococcaceae</taxon>
        <taxon>Psychromicrobium</taxon>
    </lineage>
</organism>
<name>A0A7Y9S513_9MICC</name>
<evidence type="ECO:0000256" key="3">
    <source>
        <dbReference type="ARBA" id="ARBA00013194"/>
    </source>
</evidence>
<evidence type="ECO:0000256" key="6">
    <source>
        <dbReference type="PROSITE-ProRule" id="PRU00277"/>
    </source>
</evidence>
<feature type="domain" description="PPIase FKBP-type" evidence="8">
    <location>
        <begin position="238"/>
        <end position="323"/>
    </location>
</feature>
<evidence type="ECO:0000313" key="10">
    <source>
        <dbReference type="Proteomes" id="UP000521748"/>
    </source>
</evidence>
<evidence type="ECO:0000313" key="9">
    <source>
        <dbReference type="EMBL" id="NYE94265.1"/>
    </source>
</evidence>
<comment type="caution">
    <text evidence="9">The sequence shown here is derived from an EMBL/GenBank/DDBJ whole genome shotgun (WGS) entry which is preliminary data.</text>
</comment>
<keyword evidence="7" id="KW-0732">Signal</keyword>
<evidence type="ECO:0000256" key="2">
    <source>
        <dbReference type="ARBA" id="ARBA00006577"/>
    </source>
</evidence>
<dbReference type="PANTHER" id="PTHR43811">
    <property type="entry name" value="FKBP-TYPE PEPTIDYL-PROLYL CIS-TRANS ISOMERASE FKPA"/>
    <property type="match status" value="1"/>
</dbReference>
<dbReference type="Gene3D" id="3.10.50.40">
    <property type="match status" value="1"/>
</dbReference>
<gene>
    <name evidence="9" type="ORF">FHU41_000486</name>
</gene>
<dbReference type="InterPro" id="IPR046357">
    <property type="entry name" value="PPIase_dom_sf"/>
</dbReference>
<dbReference type="Pfam" id="PF00254">
    <property type="entry name" value="FKBP_C"/>
    <property type="match status" value="1"/>
</dbReference>
<evidence type="ECO:0000256" key="4">
    <source>
        <dbReference type="ARBA" id="ARBA00023110"/>
    </source>
</evidence>
<dbReference type="RefSeq" id="WP_179388049.1">
    <property type="nucleotide sequence ID" value="NZ_JACBYQ010000001.1"/>
</dbReference>
<proteinExistence type="inferred from homology"/>
<protein>
    <recommendedName>
        <fullName evidence="3 6">peptidylprolyl isomerase</fullName>
        <ecNumber evidence="3 6">5.2.1.8</ecNumber>
    </recommendedName>
</protein>
<dbReference type="AlphaFoldDB" id="A0A7Y9S513"/>
<evidence type="ECO:0000256" key="7">
    <source>
        <dbReference type="SAM" id="SignalP"/>
    </source>
</evidence>
<dbReference type="PANTHER" id="PTHR43811:SF19">
    <property type="entry name" value="39 KDA FK506-BINDING NUCLEAR PROTEIN"/>
    <property type="match status" value="1"/>
</dbReference>
<reference evidence="9 10" key="1">
    <citation type="submission" date="2020-07" db="EMBL/GenBank/DDBJ databases">
        <title>Sequencing the genomes of 1000 actinobacteria strains.</title>
        <authorList>
            <person name="Klenk H.-P."/>
        </authorList>
    </citation>
    <scope>NUCLEOTIDE SEQUENCE [LARGE SCALE GENOMIC DNA]</scope>
    <source>
        <strain evidence="9 10">DSM 102047</strain>
    </source>
</reference>
<comment type="catalytic activity">
    <reaction evidence="1 6">
        <text>[protein]-peptidylproline (omega=180) = [protein]-peptidylproline (omega=0)</text>
        <dbReference type="Rhea" id="RHEA:16237"/>
        <dbReference type="Rhea" id="RHEA-COMP:10747"/>
        <dbReference type="Rhea" id="RHEA-COMP:10748"/>
        <dbReference type="ChEBI" id="CHEBI:83833"/>
        <dbReference type="ChEBI" id="CHEBI:83834"/>
        <dbReference type="EC" id="5.2.1.8"/>
    </reaction>
</comment>
<evidence type="ECO:0000256" key="1">
    <source>
        <dbReference type="ARBA" id="ARBA00000971"/>
    </source>
</evidence>
<dbReference type="SUPFAM" id="SSF54534">
    <property type="entry name" value="FKBP-like"/>
    <property type="match status" value="1"/>
</dbReference>
<accession>A0A7Y9S513</accession>